<dbReference type="InterPro" id="IPR016167">
    <property type="entry name" value="FAD-bd_PCMH_sub1"/>
</dbReference>
<dbReference type="Pfam" id="PF01565">
    <property type="entry name" value="FAD_binding_4"/>
    <property type="match status" value="1"/>
</dbReference>
<dbReference type="GO" id="GO:0003885">
    <property type="term" value="F:D-arabinono-1,4-lactone oxidase activity"/>
    <property type="evidence" value="ECO:0007669"/>
    <property type="project" value="InterPro"/>
</dbReference>
<dbReference type="Gene3D" id="3.30.465.10">
    <property type="match status" value="1"/>
</dbReference>
<dbReference type="Proteomes" id="UP000234479">
    <property type="component" value="Unassembled WGS sequence"/>
</dbReference>
<evidence type="ECO:0000259" key="4">
    <source>
        <dbReference type="PROSITE" id="PS51387"/>
    </source>
</evidence>
<dbReference type="PANTHER" id="PTHR43762:SF1">
    <property type="entry name" value="D-ARABINONO-1,4-LACTONE OXIDASE"/>
    <property type="match status" value="1"/>
</dbReference>
<sequence length="424" mass="46452">MEGWKNWSGSVTATPSRIARPRTVEELSGLVREADKVRVVGAGHSFMPLCETDGLLLNLSDLEGAVEIAPDRKTVWAPAGWSLKRLTAALWAEGLSLINQGDINPQSLAGATATGTHGTGAELGSLSTQACGFRLMTADGRLVECGPELEPELYKAQRVSLGLLGVAVAIRINVIPAYCLEERVSRMPLAEVAERLDELATATRHMEFWVFPYSDDVIFKTLHPVAPEAADETLGKSGEGDEDTFRTICDLCAALPVLTAPLQKLMMKVAGRPARRAGPAHEVFPSERNVRFEEMEYEMPRAAGLPTLKAAMAHIRKRRLPITFPFEFRLVAGDDIWMSPFNIGAGASISFHQYAKMPWRPAFAEMEAVLADSGGRPHWAKRHTLTPADVHRLYPRAGDFLRVRKAWDPAGKFANAHLTQLLGI</sequence>
<evidence type="ECO:0000256" key="3">
    <source>
        <dbReference type="ARBA" id="ARBA00023002"/>
    </source>
</evidence>
<dbReference type="InterPro" id="IPR007173">
    <property type="entry name" value="ALO_C"/>
</dbReference>
<dbReference type="Pfam" id="PF04030">
    <property type="entry name" value="ALO"/>
    <property type="match status" value="1"/>
</dbReference>
<dbReference type="InterPro" id="IPR016166">
    <property type="entry name" value="FAD-bd_PCMH"/>
</dbReference>
<keyword evidence="2" id="KW-0274">FAD</keyword>
<dbReference type="GO" id="GO:0071949">
    <property type="term" value="F:FAD binding"/>
    <property type="evidence" value="ECO:0007669"/>
    <property type="project" value="InterPro"/>
</dbReference>
<evidence type="ECO:0000313" key="6">
    <source>
        <dbReference type="Proteomes" id="UP000234479"/>
    </source>
</evidence>
<keyword evidence="3" id="KW-0560">Oxidoreductase</keyword>
<dbReference type="EMBL" id="PJRS01000033">
    <property type="protein sequence ID" value="PLR23307.1"/>
    <property type="molecule type" value="Genomic_DNA"/>
</dbReference>
<dbReference type="PIRSF" id="PIRSF000136">
    <property type="entry name" value="LGO_GLO"/>
    <property type="match status" value="1"/>
</dbReference>
<gene>
    <name evidence="5" type="ORF">SGCZBJ_16190</name>
</gene>
<dbReference type="RefSeq" id="WP_101719021.1">
    <property type="nucleotide sequence ID" value="NZ_PJRS01000033.1"/>
</dbReference>
<comment type="caution">
    <text evidence="5">The sequence shown here is derived from an EMBL/GenBank/DDBJ whole genome shotgun (WGS) entry which is preliminary data.</text>
</comment>
<name>A0A2N5DB72_9CAUL</name>
<evidence type="ECO:0000313" key="5">
    <source>
        <dbReference type="EMBL" id="PLR23307.1"/>
    </source>
</evidence>
<evidence type="ECO:0000256" key="1">
    <source>
        <dbReference type="ARBA" id="ARBA00022630"/>
    </source>
</evidence>
<dbReference type="PROSITE" id="PS51387">
    <property type="entry name" value="FAD_PCMH"/>
    <property type="match status" value="1"/>
</dbReference>
<organism evidence="5 6">
    <name type="scientific">Caulobacter zeae</name>
    <dbReference type="NCBI Taxonomy" id="2055137"/>
    <lineage>
        <taxon>Bacteria</taxon>
        <taxon>Pseudomonadati</taxon>
        <taxon>Pseudomonadota</taxon>
        <taxon>Alphaproteobacteria</taxon>
        <taxon>Caulobacterales</taxon>
        <taxon>Caulobacteraceae</taxon>
        <taxon>Caulobacter</taxon>
    </lineage>
</organism>
<accession>A0A2N5DB72</accession>
<dbReference type="InterPro" id="IPR036318">
    <property type="entry name" value="FAD-bd_PCMH-like_sf"/>
</dbReference>
<dbReference type="GO" id="GO:0016020">
    <property type="term" value="C:membrane"/>
    <property type="evidence" value="ECO:0007669"/>
    <property type="project" value="InterPro"/>
</dbReference>
<evidence type="ECO:0000256" key="2">
    <source>
        <dbReference type="ARBA" id="ARBA00022827"/>
    </source>
</evidence>
<dbReference type="Gene3D" id="3.30.43.10">
    <property type="entry name" value="Uridine Diphospho-n-acetylenolpyruvylglucosamine Reductase, domain 2"/>
    <property type="match status" value="1"/>
</dbReference>
<dbReference type="InterPro" id="IPR016171">
    <property type="entry name" value="Vanillyl_alc_oxidase_C-sub2"/>
</dbReference>
<protein>
    <submittedName>
        <fullName evidence="5">FAD-linked oxidoreductase</fullName>
    </submittedName>
</protein>
<dbReference type="InterPro" id="IPR010031">
    <property type="entry name" value="FAD_lactone_oxidase-like"/>
</dbReference>
<keyword evidence="1" id="KW-0285">Flavoprotein</keyword>
<keyword evidence="6" id="KW-1185">Reference proteome</keyword>
<dbReference type="AlphaFoldDB" id="A0A2N5DB72"/>
<proteinExistence type="predicted"/>
<dbReference type="NCBIfam" id="TIGR01679">
    <property type="entry name" value="bact_FAD_ox"/>
    <property type="match status" value="1"/>
</dbReference>
<feature type="domain" description="FAD-binding PCMH-type" evidence="4">
    <location>
        <begin position="11"/>
        <end position="177"/>
    </location>
</feature>
<dbReference type="InterPro" id="IPR016169">
    <property type="entry name" value="FAD-bd_PCMH_sub2"/>
</dbReference>
<dbReference type="Gene3D" id="1.10.45.10">
    <property type="entry name" value="Vanillyl-alcohol Oxidase, Chain A, domain 4"/>
    <property type="match status" value="1"/>
</dbReference>
<dbReference type="PANTHER" id="PTHR43762">
    <property type="entry name" value="L-GULONOLACTONE OXIDASE"/>
    <property type="match status" value="1"/>
</dbReference>
<dbReference type="SUPFAM" id="SSF56176">
    <property type="entry name" value="FAD-binding/transporter-associated domain-like"/>
    <property type="match status" value="1"/>
</dbReference>
<dbReference type="OrthoDB" id="9800184at2"/>
<dbReference type="InterPro" id="IPR006094">
    <property type="entry name" value="Oxid_FAD_bind_N"/>
</dbReference>
<reference evidence="5 6" key="1">
    <citation type="submission" date="2017-12" db="EMBL/GenBank/DDBJ databases">
        <title>The genome sequence of Caulobacter sp. 410.</title>
        <authorList>
            <person name="Gao J."/>
            <person name="Mao X."/>
            <person name="Sun J."/>
        </authorList>
    </citation>
    <scope>NUCLEOTIDE SEQUENCE [LARGE SCALE GENOMIC DNA]</scope>
    <source>
        <strain evidence="5 6">410</strain>
    </source>
</reference>
<dbReference type="Gene3D" id="3.30.70.2520">
    <property type="match status" value="1"/>
</dbReference>